<protein>
    <recommendedName>
        <fullName evidence="3">DUF2971 domain-containing protein</fullName>
    </recommendedName>
</protein>
<organism evidence="1 2">
    <name type="scientific">Billgrantia pellis</name>
    <dbReference type="NCBI Taxonomy" id="2606936"/>
    <lineage>
        <taxon>Bacteria</taxon>
        <taxon>Pseudomonadati</taxon>
        <taxon>Pseudomonadota</taxon>
        <taxon>Gammaproteobacteria</taxon>
        <taxon>Oceanospirillales</taxon>
        <taxon>Halomonadaceae</taxon>
        <taxon>Billgrantia</taxon>
    </lineage>
</organism>
<dbReference type="Proteomes" id="UP000486760">
    <property type="component" value="Unassembled WGS sequence"/>
</dbReference>
<keyword evidence="2" id="KW-1185">Reference proteome</keyword>
<accession>A0A7V7KH55</accession>
<sequence length="287" mass="32742">MAAIIQRYMDLPKFVNLIQTNSLYFSKMSAFEDALEGGLTVSDFFKTSNMISILDIAVNGALPPANEDAVARVARLEGLESKKKEIEKRQFHTPFGSYPCDEAERLFPACKEWLYVSCWHQSEHECAAMWKLFGRDKNSVCIFSTIERLEASIVPDPTCDMLKLWQVNYIDHSADTFSVNPIDPFIAKSKPYAFEREFRVVSWNSRKNLLTSPKNDESGRLLKVNLEEMIHKVVVSPHADPWFKSTIKQLCEDAKVNVIVEDSVMGMQPISDIYQAMSNSKLREPEV</sequence>
<evidence type="ECO:0000313" key="2">
    <source>
        <dbReference type="Proteomes" id="UP000486760"/>
    </source>
</evidence>
<comment type="caution">
    <text evidence="1">The sequence shown here is derived from an EMBL/GenBank/DDBJ whole genome shotgun (WGS) entry which is preliminary data.</text>
</comment>
<reference evidence="1 2" key="1">
    <citation type="submission" date="2019-08" db="EMBL/GenBank/DDBJ databases">
        <title>Bioinformatics analysis of the strain L3 and L5.</title>
        <authorList>
            <person name="Li X."/>
        </authorList>
    </citation>
    <scope>NUCLEOTIDE SEQUENCE [LARGE SCALE GENOMIC DNA]</scope>
    <source>
        <strain evidence="1 2">L5</strain>
    </source>
</reference>
<evidence type="ECO:0008006" key="3">
    <source>
        <dbReference type="Google" id="ProtNLM"/>
    </source>
</evidence>
<proteinExistence type="predicted"/>
<dbReference type="EMBL" id="VTPY01000006">
    <property type="protein sequence ID" value="KAA0010761.1"/>
    <property type="molecule type" value="Genomic_DNA"/>
</dbReference>
<evidence type="ECO:0000313" key="1">
    <source>
        <dbReference type="EMBL" id="KAA0010761.1"/>
    </source>
</evidence>
<gene>
    <name evidence="1" type="ORF">F0A17_16220</name>
</gene>
<name>A0A7V7KH55_9GAMM</name>
<dbReference type="AlphaFoldDB" id="A0A7V7KH55"/>
<dbReference type="RefSeq" id="WP_149329398.1">
    <property type="nucleotide sequence ID" value="NZ_VTPY01000006.1"/>
</dbReference>